<dbReference type="Proteomes" id="UP001472677">
    <property type="component" value="Unassembled WGS sequence"/>
</dbReference>
<keyword evidence="3" id="KW-1185">Reference proteome</keyword>
<reference evidence="2 3" key="1">
    <citation type="journal article" date="2024" name="G3 (Bethesda)">
        <title>Genome assembly of Hibiscus sabdariffa L. provides insights into metabolisms of medicinal natural products.</title>
        <authorList>
            <person name="Kim T."/>
        </authorList>
    </citation>
    <scope>NUCLEOTIDE SEQUENCE [LARGE SCALE GENOMIC DNA]</scope>
    <source>
        <strain evidence="2">TK-2024</strain>
        <tissue evidence="2">Old leaves</tissue>
    </source>
</reference>
<evidence type="ECO:0000256" key="1">
    <source>
        <dbReference type="SAM" id="MobiDB-lite"/>
    </source>
</evidence>
<evidence type="ECO:0000313" key="3">
    <source>
        <dbReference type="Proteomes" id="UP001472677"/>
    </source>
</evidence>
<dbReference type="EMBL" id="JBBPBM010000001">
    <property type="protein sequence ID" value="KAK8602026.1"/>
    <property type="molecule type" value="Genomic_DNA"/>
</dbReference>
<comment type="caution">
    <text evidence="2">The sequence shown here is derived from an EMBL/GenBank/DDBJ whole genome shotgun (WGS) entry which is preliminary data.</text>
</comment>
<proteinExistence type="predicted"/>
<protein>
    <submittedName>
        <fullName evidence="2">Uncharacterized protein</fullName>
    </submittedName>
</protein>
<sequence length="306" mass="34158">MNKDSTPIVKKSGTNSTPISRPSKKKENTTQSPQDASLFRRRGTGTIMESKQLTLNEAAQPLNGPVGLSKKCEISRIRTLIQSVKKKPNLSTFLLDWSIMVEPVELLHQKSVMKKKEKAQHPKNPVGLDKNIGTSSIIPTSMHNMQKKKATHLPTRSGSSAKKIETTSRSPTMKLFVKKEKIQPSKGSAGVASKSGTRRTLPSRLGYTEKRNNQRQKHHICKDHIVWEGCPQVPSGFDGCIVRSRRAVYYVMVILQMNLRIVQIGNVIILQRMLEIHPHCLQQTSGNEGTRSFAVHFTSAVFESKG</sequence>
<organism evidence="2 3">
    <name type="scientific">Hibiscus sabdariffa</name>
    <name type="common">roselle</name>
    <dbReference type="NCBI Taxonomy" id="183260"/>
    <lineage>
        <taxon>Eukaryota</taxon>
        <taxon>Viridiplantae</taxon>
        <taxon>Streptophyta</taxon>
        <taxon>Embryophyta</taxon>
        <taxon>Tracheophyta</taxon>
        <taxon>Spermatophyta</taxon>
        <taxon>Magnoliopsida</taxon>
        <taxon>eudicotyledons</taxon>
        <taxon>Gunneridae</taxon>
        <taxon>Pentapetalae</taxon>
        <taxon>rosids</taxon>
        <taxon>malvids</taxon>
        <taxon>Malvales</taxon>
        <taxon>Malvaceae</taxon>
        <taxon>Malvoideae</taxon>
        <taxon>Hibiscus</taxon>
    </lineage>
</organism>
<gene>
    <name evidence="2" type="ORF">V6N12_051848</name>
</gene>
<evidence type="ECO:0000313" key="2">
    <source>
        <dbReference type="EMBL" id="KAK8602026.1"/>
    </source>
</evidence>
<feature type="region of interest" description="Disordered" evidence="1">
    <location>
        <begin position="1"/>
        <end position="43"/>
    </location>
</feature>
<name>A0ABR2GHS8_9ROSI</name>
<accession>A0ABR2GHS8</accession>